<keyword evidence="1" id="KW-0472">Membrane</keyword>
<sequence>MRLIISKKYIKQQLIRKNQNISFYIINIYLNLIKKVFFFCFQAQLFPIFLINNNNFPQKQILHNLNFILYLQKHISIIFLRLPIRIMMIINNKNSYFHQFFIILNKKGTINHIQEIINKVFFNIKIYFTFQIIHSFFQKILYFYFQSTKLNQISFCKFFFQ</sequence>
<dbReference type="RefSeq" id="XP_004035086.1">
    <property type="nucleotide sequence ID" value="XM_004035038.1"/>
</dbReference>
<gene>
    <name evidence="2" type="ORF">IMG5_106530</name>
</gene>
<name>G0QT75_ICHMU</name>
<keyword evidence="3" id="KW-1185">Reference proteome</keyword>
<protein>
    <recommendedName>
        <fullName evidence="4">Transmembrane protein</fullName>
    </recommendedName>
</protein>
<dbReference type="AlphaFoldDB" id="G0QT75"/>
<evidence type="ECO:0000256" key="1">
    <source>
        <dbReference type="SAM" id="Phobius"/>
    </source>
</evidence>
<dbReference type="InParanoid" id="G0QT75"/>
<dbReference type="Proteomes" id="UP000008983">
    <property type="component" value="Unassembled WGS sequence"/>
</dbReference>
<feature type="transmembrane region" description="Helical" evidence="1">
    <location>
        <begin position="21"/>
        <end position="45"/>
    </location>
</feature>
<keyword evidence="1" id="KW-1133">Transmembrane helix</keyword>
<keyword evidence="1" id="KW-0812">Transmembrane</keyword>
<proteinExistence type="predicted"/>
<reference evidence="2 3" key="1">
    <citation type="submission" date="2011-07" db="EMBL/GenBank/DDBJ databases">
        <authorList>
            <person name="Coyne R."/>
            <person name="Brami D."/>
            <person name="Johnson J."/>
            <person name="Hostetler J."/>
            <person name="Hannick L."/>
            <person name="Clark T."/>
            <person name="Cassidy-Hanley D."/>
            <person name="Inman J."/>
        </authorList>
    </citation>
    <scope>NUCLEOTIDE SEQUENCE [LARGE SCALE GENOMIC DNA]</scope>
    <source>
        <strain evidence="2 3">G5</strain>
    </source>
</reference>
<evidence type="ECO:0008006" key="4">
    <source>
        <dbReference type="Google" id="ProtNLM"/>
    </source>
</evidence>
<accession>G0QT75</accession>
<dbReference type="EMBL" id="GL983843">
    <property type="protein sequence ID" value="EGR31600.1"/>
    <property type="molecule type" value="Genomic_DNA"/>
</dbReference>
<evidence type="ECO:0000313" key="3">
    <source>
        <dbReference type="Proteomes" id="UP000008983"/>
    </source>
</evidence>
<evidence type="ECO:0000313" key="2">
    <source>
        <dbReference type="EMBL" id="EGR31600.1"/>
    </source>
</evidence>
<dbReference type="GeneID" id="14907725"/>
<organism evidence="2 3">
    <name type="scientific">Ichthyophthirius multifiliis</name>
    <name type="common">White spot disease agent</name>
    <name type="synonym">Ich</name>
    <dbReference type="NCBI Taxonomy" id="5932"/>
    <lineage>
        <taxon>Eukaryota</taxon>
        <taxon>Sar</taxon>
        <taxon>Alveolata</taxon>
        <taxon>Ciliophora</taxon>
        <taxon>Intramacronucleata</taxon>
        <taxon>Oligohymenophorea</taxon>
        <taxon>Hymenostomatida</taxon>
        <taxon>Ophryoglenina</taxon>
        <taxon>Ichthyophthirius</taxon>
    </lineage>
</organism>